<feature type="transmembrane region" description="Helical" evidence="1">
    <location>
        <begin position="142"/>
        <end position="160"/>
    </location>
</feature>
<dbReference type="Proteomes" id="UP001465755">
    <property type="component" value="Unassembled WGS sequence"/>
</dbReference>
<dbReference type="InterPro" id="IPR011009">
    <property type="entry name" value="Kinase-like_dom_sf"/>
</dbReference>
<name>A0AAW1P7Q9_9CHLO</name>
<protein>
    <recommendedName>
        <fullName evidence="4">Aminoglycoside phosphotransferase domain-containing protein</fullName>
    </recommendedName>
</protein>
<dbReference type="SUPFAM" id="SSF56112">
    <property type="entry name" value="Protein kinase-like (PK-like)"/>
    <property type="match status" value="1"/>
</dbReference>
<evidence type="ECO:0000313" key="3">
    <source>
        <dbReference type="Proteomes" id="UP001465755"/>
    </source>
</evidence>
<proteinExistence type="predicted"/>
<accession>A0AAW1P7Q9</accession>
<dbReference type="EMBL" id="JALJOQ010000048">
    <property type="protein sequence ID" value="KAK9804667.1"/>
    <property type="molecule type" value="Genomic_DNA"/>
</dbReference>
<evidence type="ECO:0008006" key="4">
    <source>
        <dbReference type="Google" id="ProtNLM"/>
    </source>
</evidence>
<dbReference type="AlphaFoldDB" id="A0AAW1P7Q9"/>
<keyword evidence="1" id="KW-1133">Transmembrane helix</keyword>
<evidence type="ECO:0000313" key="2">
    <source>
        <dbReference type="EMBL" id="KAK9804667.1"/>
    </source>
</evidence>
<keyword evidence="1" id="KW-0812">Transmembrane</keyword>
<organism evidence="2 3">
    <name type="scientific">Symbiochloris irregularis</name>
    <dbReference type="NCBI Taxonomy" id="706552"/>
    <lineage>
        <taxon>Eukaryota</taxon>
        <taxon>Viridiplantae</taxon>
        <taxon>Chlorophyta</taxon>
        <taxon>core chlorophytes</taxon>
        <taxon>Trebouxiophyceae</taxon>
        <taxon>Trebouxiales</taxon>
        <taxon>Trebouxiaceae</taxon>
        <taxon>Symbiochloris</taxon>
    </lineage>
</organism>
<gene>
    <name evidence="2" type="ORF">WJX73_007593</name>
</gene>
<keyword evidence="3" id="KW-1185">Reference proteome</keyword>
<reference evidence="2 3" key="1">
    <citation type="journal article" date="2024" name="Nat. Commun.">
        <title>Phylogenomics reveals the evolutionary origins of lichenization in chlorophyte algae.</title>
        <authorList>
            <person name="Puginier C."/>
            <person name="Libourel C."/>
            <person name="Otte J."/>
            <person name="Skaloud P."/>
            <person name="Haon M."/>
            <person name="Grisel S."/>
            <person name="Petersen M."/>
            <person name="Berrin J.G."/>
            <person name="Delaux P.M."/>
            <person name="Dal Grande F."/>
            <person name="Keller J."/>
        </authorList>
    </citation>
    <scope>NUCLEOTIDE SEQUENCE [LARGE SCALE GENOMIC DNA]</scope>
    <source>
        <strain evidence="2 3">SAG 2036</strain>
    </source>
</reference>
<keyword evidence="1" id="KW-0472">Membrane</keyword>
<evidence type="ECO:0000256" key="1">
    <source>
        <dbReference type="SAM" id="Phobius"/>
    </source>
</evidence>
<sequence length="232" mass="25831">MPRIPLVLCHPCFGIFVDIAERSNSLILGSHGSRIKVQGSKVVMLDTAPLRPIPEDVAQTVLQLRQATLPIHGPDNTGTLKAKLAELLGATLRQMSALALSQRFVARRMGSLQPTPLRQEVQVFEGEPLPYSLQGMTVLQRLIWTGLVYLVLIDFVLAVVKLTEETQQLRPAFVHGDLCTRNVFARNDGTAWDVNFIDFDWAGEEGEATYTPELNHQHRRANAHLDGALIFF</sequence>
<comment type="caution">
    <text evidence="2">The sequence shown here is derived from an EMBL/GenBank/DDBJ whole genome shotgun (WGS) entry which is preliminary data.</text>
</comment>